<dbReference type="Proteomes" id="UP001602119">
    <property type="component" value="Unassembled WGS sequence"/>
</dbReference>
<dbReference type="RefSeq" id="WP_387346062.1">
    <property type="nucleotide sequence ID" value="NZ_JBIAXI010000024.1"/>
</dbReference>
<keyword evidence="2" id="KW-1185">Reference proteome</keyword>
<evidence type="ECO:0000313" key="1">
    <source>
        <dbReference type="EMBL" id="MFF4777578.1"/>
    </source>
</evidence>
<dbReference type="EMBL" id="JBIAXI010000024">
    <property type="protein sequence ID" value="MFF4777578.1"/>
    <property type="molecule type" value="Genomic_DNA"/>
</dbReference>
<protein>
    <submittedName>
        <fullName evidence="1">Uncharacterized protein</fullName>
    </submittedName>
</protein>
<proteinExistence type="predicted"/>
<sequence length="191" mass="21311">MTTALDRACEISRERHMLDLLTGVEATRQAEIGWGAGNEDLFLIVAPKEGAEDYVIHHLGLWEWTVLVEGVQAEGATGDPDEDLRLLAEHPERLAKHLAEGVLVAVGFMWEDVEFYDDGDPRKTDEPDMRWLTAVDFHSDAYRVYRDRKQRRGNPVMAQVITPDADPYGPVLADLARGLAALASPHRALTP</sequence>
<gene>
    <name evidence="1" type="ORF">ACFY05_32445</name>
</gene>
<name>A0ABW6VH57_MICFU</name>
<comment type="caution">
    <text evidence="1">The sequence shown here is derived from an EMBL/GenBank/DDBJ whole genome shotgun (WGS) entry which is preliminary data.</text>
</comment>
<accession>A0ABW6VH57</accession>
<reference evidence="1 2" key="1">
    <citation type="submission" date="2024-10" db="EMBL/GenBank/DDBJ databases">
        <title>The Natural Products Discovery Center: Release of the First 8490 Sequenced Strains for Exploring Actinobacteria Biosynthetic Diversity.</title>
        <authorList>
            <person name="Kalkreuter E."/>
            <person name="Kautsar S.A."/>
            <person name="Yang D."/>
            <person name="Bader C.D."/>
            <person name="Teijaro C.N."/>
            <person name="Fluegel L."/>
            <person name="Davis C.M."/>
            <person name="Simpson J.R."/>
            <person name="Lauterbach L."/>
            <person name="Steele A.D."/>
            <person name="Gui C."/>
            <person name="Meng S."/>
            <person name="Li G."/>
            <person name="Viehrig K."/>
            <person name="Ye F."/>
            <person name="Su P."/>
            <person name="Kiefer A.F."/>
            <person name="Nichols A."/>
            <person name="Cepeda A.J."/>
            <person name="Yan W."/>
            <person name="Fan B."/>
            <person name="Jiang Y."/>
            <person name="Adhikari A."/>
            <person name="Zheng C.-J."/>
            <person name="Schuster L."/>
            <person name="Cowan T.M."/>
            <person name="Smanski M.J."/>
            <person name="Chevrette M.G."/>
            <person name="De Carvalho L.P.S."/>
            <person name="Shen B."/>
        </authorList>
    </citation>
    <scope>NUCLEOTIDE SEQUENCE [LARGE SCALE GENOMIC DNA]</scope>
    <source>
        <strain evidence="1 2">NPDC001281</strain>
    </source>
</reference>
<organism evidence="1 2">
    <name type="scientific">Microtetraspora fusca</name>
    <dbReference type="NCBI Taxonomy" id="1997"/>
    <lineage>
        <taxon>Bacteria</taxon>
        <taxon>Bacillati</taxon>
        <taxon>Actinomycetota</taxon>
        <taxon>Actinomycetes</taxon>
        <taxon>Streptosporangiales</taxon>
        <taxon>Streptosporangiaceae</taxon>
        <taxon>Microtetraspora</taxon>
    </lineage>
</organism>
<evidence type="ECO:0000313" key="2">
    <source>
        <dbReference type="Proteomes" id="UP001602119"/>
    </source>
</evidence>